<feature type="transmembrane region" description="Helical" evidence="6">
    <location>
        <begin position="302"/>
        <end position="323"/>
    </location>
</feature>
<evidence type="ECO:0000256" key="4">
    <source>
        <dbReference type="ARBA" id="ARBA00022989"/>
    </source>
</evidence>
<dbReference type="PANTHER" id="PTHR45799:SF6">
    <property type="entry name" value="RETICULON"/>
    <property type="match status" value="1"/>
</dbReference>
<dbReference type="GO" id="GO:0007420">
    <property type="term" value="P:brain development"/>
    <property type="evidence" value="ECO:0007669"/>
    <property type="project" value="TreeGrafter"/>
</dbReference>
<name>A0A3B4H7U6_9CICH</name>
<keyword evidence="5 6" id="KW-0472">Membrane</keyword>
<reference evidence="9" key="1">
    <citation type="submission" date="2023-09" db="UniProtKB">
        <authorList>
            <consortium name="Ensembl"/>
        </authorList>
    </citation>
    <scope>IDENTIFICATION</scope>
</reference>
<evidence type="ECO:0000256" key="2">
    <source>
        <dbReference type="ARBA" id="ARBA00022692"/>
    </source>
</evidence>
<dbReference type="InterPro" id="IPR003388">
    <property type="entry name" value="Reticulon"/>
</dbReference>
<evidence type="ECO:0000313" key="9">
    <source>
        <dbReference type="Ensembl" id="ENSPNYP00000029583.1"/>
    </source>
</evidence>
<keyword evidence="3 6" id="KW-0256">Endoplasmic reticulum</keyword>
<dbReference type="AlphaFoldDB" id="A0A3B4H7U6"/>
<dbReference type="GO" id="GO:0030182">
    <property type="term" value="P:neuron differentiation"/>
    <property type="evidence" value="ECO:0007669"/>
    <property type="project" value="TreeGrafter"/>
</dbReference>
<proteinExistence type="predicted"/>
<organism evidence="9">
    <name type="scientific">Pundamilia nyererei</name>
    <dbReference type="NCBI Taxonomy" id="303518"/>
    <lineage>
        <taxon>Eukaryota</taxon>
        <taxon>Metazoa</taxon>
        <taxon>Chordata</taxon>
        <taxon>Craniata</taxon>
        <taxon>Vertebrata</taxon>
        <taxon>Euteleostomi</taxon>
        <taxon>Actinopterygii</taxon>
        <taxon>Neopterygii</taxon>
        <taxon>Teleostei</taxon>
        <taxon>Neoteleostei</taxon>
        <taxon>Acanthomorphata</taxon>
        <taxon>Ovalentaria</taxon>
        <taxon>Cichlomorphae</taxon>
        <taxon>Cichliformes</taxon>
        <taxon>Cichlidae</taxon>
        <taxon>African cichlids</taxon>
        <taxon>Pseudocrenilabrinae</taxon>
        <taxon>Haplochromini</taxon>
        <taxon>Pundamilia</taxon>
    </lineage>
</organism>
<dbReference type="GO" id="GO:0005789">
    <property type="term" value="C:endoplasmic reticulum membrane"/>
    <property type="evidence" value="ECO:0007669"/>
    <property type="project" value="UniProtKB-SubCell"/>
</dbReference>
<evidence type="ECO:0000259" key="8">
    <source>
        <dbReference type="PROSITE" id="PS50845"/>
    </source>
</evidence>
<dbReference type="Ensembl" id="ENSPNYT00000030300.1">
    <property type="protein sequence ID" value="ENSPNYP00000029583.1"/>
    <property type="gene ID" value="ENSPNYG00000022278.1"/>
</dbReference>
<dbReference type="FunFam" id="1.20.5.2480:FF:000001">
    <property type="entry name" value="Reticulon"/>
    <property type="match status" value="1"/>
</dbReference>
<evidence type="ECO:0000256" key="5">
    <source>
        <dbReference type="ARBA" id="ARBA00023136"/>
    </source>
</evidence>
<dbReference type="PANTHER" id="PTHR45799">
    <property type="entry name" value="RETICULON-LIKE PROTEIN"/>
    <property type="match status" value="1"/>
</dbReference>
<comment type="subcellular location">
    <subcellularLocation>
        <location evidence="1 6">Endoplasmic reticulum membrane</location>
        <topology evidence="1 6">Multi-pass membrane protein</topology>
    </subcellularLocation>
</comment>
<evidence type="ECO:0000256" key="7">
    <source>
        <dbReference type="SAM" id="MobiDB-lite"/>
    </source>
</evidence>
<keyword evidence="4 6" id="KW-1133">Transmembrane helix</keyword>
<dbReference type="Pfam" id="PF02453">
    <property type="entry name" value="Reticulon"/>
    <property type="match status" value="1"/>
</dbReference>
<protein>
    <recommendedName>
        <fullName evidence="6">Reticulon</fullName>
    </recommendedName>
</protein>
<dbReference type="GeneTree" id="ENSGT00940000155077"/>
<keyword evidence="2 6" id="KW-0812">Transmembrane</keyword>
<dbReference type="InterPro" id="IPR046964">
    <property type="entry name" value="RTN1-4"/>
</dbReference>
<dbReference type="PROSITE" id="PS50845">
    <property type="entry name" value="RETICULON"/>
    <property type="match status" value="1"/>
</dbReference>
<evidence type="ECO:0000256" key="6">
    <source>
        <dbReference type="RuleBase" id="RU210713"/>
    </source>
</evidence>
<dbReference type="GO" id="GO:0071787">
    <property type="term" value="P:endoplasmic reticulum tubular network formation"/>
    <property type="evidence" value="ECO:0007669"/>
    <property type="project" value="TreeGrafter"/>
</dbReference>
<sequence length="360" mass="39876">MSAQPGEELGSEGKWFGDDYERNGLFGNTQSRFGELREELKPRGGDALGDLDQQFHPFQDDGKRPPVAMETASTDDPMSGLFRKPMNDDGDVYTSLLSNQTFTTGQEASYLSDDLKPSSHASGSSSLDHFSSDTYSFSSKMTSSQASDAAKSLLGSDKTESYNYMDISHGDEPIDLLYWRNVKQSGAVFSSVLLLLFSLTQFSVVSVGAYLALAALSATISFRIYKSVLQAVQKTDEGHPFKAYLEMEIALSQDQISKYADKILLYTNTCMKELRRLFLVQDLVDSLKFAVLMWLLTYVGALFNGLTLLILAVVSMFTLPVVYEKHQAQIDQYVGLIRTQVNSVVGKIQAKIPGAKRKEE</sequence>
<dbReference type="GO" id="GO:0043005">
    <property type="term" value="C:neuron projection"/>
    <property type="evidence" value="ECO:0007669"/>
    <property type="project" value="TreeGrafter"/>
</dbReference>
<feature type="region of interest" description="Disordered" evidence="7">
    <location>
        <begin position="41"/>
        <end position="80"/>
    </location>
</feature>
<feature type="domain" description="Reticulon" evidence="8">
    <location>
        <begin position="173"/>
        <end position="360"/>
    </location>
</feature>
<accession>A0A3B4H7U6</accession>
<dbReference type="Gene3D" id="1.20.5.2480">
    <property type="match status" value="1"/>
</dbReference>
<dbReference type="GO" id="GO:0014069">
    <property type="term" value="C:postsynaptic density"/>
    <property type="evidence" value="ECO:0007669"/>
    <property type="project" value="TreeGrafter"/>
</dbReference>
<evidence type="ECO:0000256" key="3">
    <source>
        <dbReference type="ARBA" id="ARBA00022824"/>
    </source>
</evidence>
<feature type="region of interest" description="Disordered" evidence="7">
    <location>
        <begin position="1"/>
        <end position="22"/>
    </location>
</feature>
<evidence type="ECO:0000256" key="1">
    <source>
        <dbReference type="ARBA" id="ARBA00004477"/>
    </source>
</evidence>
<feature type="transmembrane region" description="Helical" evidence="6">
    <location>
        <begin position="192"/>
        <end position="216"/>
    </location>
</feature>